<name>A0A917MQY9_9BACT</name>
<keyword evidence="3" id="KW-1185">Reference proteome</keyword>
<protein>
    <submittedName>
        <fullName evidence="2">Uncharacterized protein</fullName>
    </submittedName>
</protein>
<feature type="transmembrane region" description="Helical" evidence="1">
    <location>
        <begin position="118"/>
        <end position="143"/>
    </location>
</feature>
<keyword evidence="1" id="KW-0472">Membrane</keyword>
<organism evidence="2 3">
    <name type="scientific">Filimonas zeae</name>
    <dbReference type="NCBI Taxonomy" id="1737353"/>
    <lineage>
        <taxon>Bacteria</taxon>
        <taxon>Pseudomonadati</taxon>
        <taxon>Bacteroidota</taxon>
        <taxon>Chitinophagia</taxon>
        <taxon>Chitinophagales</taxon>
        <taxon>Chitinophagaceae</taxon>
        <taxon>Filimonas</taxon>
    </lineage>
</organism>
<dbReference type="AlphaFoldDB" id="A0A917MQY9"/>
<sequence length="202" mass="23280">MQFNQQIFTVAGQDKATLLATEDAFRLSARSFYNVVDFEQGWQELFKKEDFRNQIDYNSLVSVTRALDGNLLFVRYRGPLNIINCCTFIFPDEEDYARFYHFLEEGLGMQKTEKEVSLFEAVGIYMVELVIVLALTLYCYYQAVTLKYANPRTVGAYWLLIQQIGEMGVCLMGGAISAYLIYRVHQLSANRPVQTVFLAKHL</sequence>
<evidence type="ECO:0000313" key="3">
    <source>
        <dbReference type="Proteomes" id="UP000627292"/>
    </source>
</evidence>
<evidence type="ECO:0000256" key="1">
    <source>
        <dbReference type="SAM" id="Phobius"/>
    </source>
</evidence>
<reference evidence="2" key="2">
    <citation type="submission" date="2020-09" db="EMBL/GenBank/DDBJ databases">
        <authorList>
            <person name="Sun Q."/>
            <person name="Zhou Y."/>
        </authorList>
    </citation>
    <scope>NUCLEOTIDE SEQUENCE</scope>
    <source>
        <strain evidence="2">CGMCC 1.15290</strain>
    </source>
</reference>
<evidence type="ECO:0000313" key="2">
    <source>
        <dbReference type="EMBL" id="GGH58671.1"/>
    </source>
</evidence>
<reference evidence="2" key="1">
    <citation type="journal article" date="2014" name="Int. J. Syst. Evol. Microbiol.">
        <title>Complete genome sequence of Corynebacterium casei LMG S-19264T (=DSM 44701T), isolated from a smear-ripened cheese.</title>
        <authorList>
            <consortium name="US DOE Joint Genome Institute (JGI-PGF)"/>
            <person name="Walter F."/>
            <person name="Albersmeier A."/>
            <person name="Kalinowski J."/>
            <person name="Ruckert C."/>
        </authorList>
    </citation>
    <scope>NUCLEOTIDE SEQUENCE</scope>
    <source>
        <strain evidence="2">CGMCC 1.15290</strain>
    </source>
</reference>
<dbReference type="Proteomes" id="UP000627292">
    <property type="component" value="Unassembled WGS sequence"/>
</dbReference>
<feature type="transmembrane region" description="Helical" evidence="1">
    <location>
        <begin position="155"/>
        <end position="182"/>
    </location>
</feature>
<gene>
    <name evidence="2" type="ORF">GCM10011379_04610</name>
</gene>
<dbReference type="EMBL" id="BMIB01000001">
    <property type="protein sequence ID" value="GGH58671.1"/>
    <property type="molecule type" value="Genomic_DNA"/>
</dbReference>
<accession>A0A917MQY9</accession>
<comment type="caution">
    <text evidence="2">The sequence shown here is derived from an EMBL/GenBank/DDBJ whole genome shotgun (WGS) entry which is preliminary data.</text>
</comment>
<proteinExistence type="predicted"/>
<keyword evidence="1" id="KW-1133">Transmembrane helix</keyword>
<keyword evidence="1" id="KW-0812">Transmembrane</keyword>
<dbReference type="RefSeq" id="WP_188950323.1">
    <property type="nucleotide sequence ID" value="NZ_BMIB01000001.1"/>
</dbReference>